<accession>A0ABM9D4I4</accession>
<name>A0ABM9D4I4_9BACT</name>
<keyword evidence="2" id="KW-1185">Reference proteome</keyword>
<protein>
    <recommendedName>
        <fullName evidence="3">CarD-like/TRCF RNAP-interacting domain-containing protein</fullName>
    </recommendedName>
</protein>
<organism evidence="1 2">
    <name type="scientific">Trichlorobacter ammonificans</name>
    <dbReference type="NCBI Taxonomy" id="2916410"/>
    <lineage>
        <taxon>Bacteria</taxon>
        <taxon>Pseudomonadati</taxon>
        <taxon>Thermodesulfobacteriota</taxon>
        <taxon>Desulfuromonadia</taxon>
        <taxon>Geobacterales</taxon>
        <taxon>Geobacteraceae</taxon>
        <taxon>Trichlorobacter</taxon>
    </lineage>
</organism>
<gene>
    <name evidence="1" type="ORF">GEAMG1_0351</name>
</gene>
<dbReference type="Proteomes" id="UP001295463">
    <property type="component" value="Chromosome"/>
</dbReference>
<evidence type="ECO:0000313" key="1">
    <source>
        <dbReference type="EMBL" id="CAH2030173.1"/>
    </source>
</evidence>
<reference evidence="1 2" key="1">
    <citation type="submission" date="2022-03" db="EMBL/GenBank/DDBJ databases">
        <authorList>
            <person name="Koch H."/>
        </authorList>
    </citation>
    <scope>NUCLEOTIDE SEQUENCE [LARGE SCALE GENOMIC DNA]</scope>
    <source>
        <strain evidence="1 2">G1</strain>
    </source>
</reference>
<proteinExistence type="predicted"/>
<dbReference type="EMBL" id="OW150024">
    <property type="protein sequence ID" value="CAH2030173.1"/>
    <property type="molecule type" value="Genomic_DNA"/>
</dbReference>
<evidence type="ECO:0008006" key="3">
    <source>
        <dbReference type="Google" id="ProtNLM"/>
    </source>
</evidence>
<sequence>MNTISVHIHSIKNDLTVVDYGASRRGAYIIEGRGVIICAEPAPDIAVAFESNLSFSLKSIVESADNVTAKNKLTEHIFDLAKRSQALQMQREALYRLCELQANTGLSASDLIRLYATVIKTSQIIAIKEFANSEVPKNVKDAFLKELVSEDVLKPNPKEKTK</sequence>
<evidence type="ECO:0000313" key="2">
    <source>
        <dbReference type="Proteomes" id="UP001295463"/>
    </source>
</evidence>